<organism evidence="2 3">
    <name type="scientific">bacterium (Candidatus Ratteibacteria) CG23_combo_of_CG06-09_8_20_14_all_48_7</name>
    <dbReference type="NCBI Taxonomy" id="2014292"/>
    <lineage>
        <taxon>Bacteria</taxon>
        <taxon>Candidatus Ratteibacteria</taxon>
    </lineage>
</organism>
<dbReference type="AlphaFoldDB" id="A0A2G9YAG6"/>
<gene>
    <name evidence="2" type="ORF">COX46_03675</name>
</gene>
<dbReference type="EMBL" id="PCRF01000179">
    <property type="protein sequence ID" value="PIP16202.1"/>
    <property type="molecule type" value="Genomic_DNA"/>
</dbReference>
<evidence type="ECO:0000313" key="3">
    <source>
        <dbReference type="Proteomes" id="UP000230392"/>
    </source>
</evidence>
<evidence type="ECO:0000259" key="1">
    <source>
        <dbReference type="Pfam" id="PF18929"/>
    </source>
</evidence>
<dbReference type="Pfam" id="PF18929">
    <property type="entry name" value="DUF5678"/>
    <property type="match status" value="1"/>
</dbReference>
<dbReference type="Proteomes" id="UP000230392">
    <property type="component" value="Unassembled WGS sequence"/>
</dbReference>
<reference evidence="2 3" key="1">
    <citation type="submission" date="2017-09" db="EMBL/GenBank/DDBJ databases">
        <title>Depth-based differentiation of microbial function through sediment-hosted aquifers and enrichment of novel symbionts in the deep terrestrial subsurface.</title>
        <authorList>
            <person name="Probst A.J."/>
            <person name="Ladd B."/>
            <person name="Jarett J.K."/>
            <person name="Geller-Mcgrath D.E."/>
            <person name="Sieber C.M."/>
            <person name="Emerson J.B."/>
            <person name="Anantharaman K."/>
            <person name="Thomas B.C."/>
            <person name="Malmstrom R."/>
            <person name="Stieglmeier M."/>
            <person name="Klingl A."/>
            <person name="Woyke T."/>
            <person name="Ryan C.M."/>
            <person name="Banfield J.F."/>
        </authorList>
    </citation>
    <scope>NUCLEOTIDE SEQUENCE [LARGE SCALE GENOMIC DNA]</scope>
    <source>
        <strain evidence="2">CG23_combo_of_CG06-09_8_20_14_all_48_7</strain>
    </source>
</reference>
<accession>A0A2G9YAG6</accession>
<evidence type="ECO:0000313" key="2">
    <source>
        <dbReference type="EMBL" id="PIP16202.1"/>
    </source>
</evidence>
<comment type="caution">
    <text evidence="2">The sequence shown here is derived from an EMBL/GenBank/DDBJ whole genome shotgun (WGS) entry which is preliminary data.</text>
</comment>
<name>A0A2G9YAG6_9BACT</name>
<sequence length="72" mass="8242">MKKRDDLKILYEKVYSEPKYKGKHIIIIGGRIFAAKTGLTASKMLEELIKKHPRSTPSLTYIPKADTLILLK</sequence>
<proteinExistence type="predicted"/>
<dbReference type="InterPro" id="IPR043734">
    <property type="entry name" value="DUF5678"/>
</dbReference>
<feature type="domain" description="DUF5678" evidence="1">
    <location>
        <begin position="19"/>
        <end position="64"/>
    </location>
</feature>
<protein>
    <recommendedName>
        <fullName evidence="1">DUF5678 domain-containing protein</fullName>
    </recommendedName>
</protein>